<dbReference type="PANTHER" id="PTHR35011">
    <property type="entry name" value="2,3-DIKETO-L-GULONATE TRAP TRANSPORTER SMALL PERMEASE PROTEIN YIAM"/>
    <property type="match status" value="1"/>
</dbReference>
<evidence type="ECO:0000256" key="5">
    <source>
        <dbReference type="ARBA" id="ARBA00022692"/>
    </source>
</evidence>
<keyword evidence="7 9" id="KW-0472">Membrane</keyword>
<comment type="subcellular location">
    <subcellularLocation>
        <location evidence="1 9">Cell inner membrane</location>
        <topology evidence="1 9">Multi-pass membrane protein</topology>
    </subcellularLocation>
</comment>
<proteinExistence type="inferred from homology"/>
<protein>
    <recommendedName>
        <fullName evidence="9">TRAP transporter small permease protein</fullName>
    </recommendedName>
</protein>
<dbReference type="STRING" id="643674.PAEH1_11845"/>
<keyword evidence="6 9" id="KW-1133">Transmembrane helix</keyword>
<sequence length="197" mass="22116">MEHLYRPTPAHATTPHRLHRLSHALAAFEIYAAASCLGLIFLLLLLNILTRLASHSLYWIDEAAVSLMVWMALFAASAGIHYRSAIAITLLKDRLSPSLHHGLTLMVDVCLSLFFVVFLYLLILAFDPFTLLVKYQGDTHAFAAAQLNFIYDEPTMTLGIKKGWVWLILLWFAVCGLFHSGVNVLCAICQRHTQGEH</sequence>
<feature type="transmembrane region" description="Helical" evidence="9">
    <location>
        <begin position="25"/>
        <end position="49"/>
    </location>
</feature>
<evidence type="ECO:0000256" key="8">
    <source>
        <dbReference type="ARBA" id="ARBA00038436"/>
    </source>
</evidence>
<keyword evidence="5 9" id="KW-0812">Transmembrane</keyword>
<comment type="function">
    <text evidence="9">Part of the tripartite ATP-independent periplasmic (TRAP) transport system.</text>
</comment>
<evidence type="ECO:0000256" key="7">
    <source>
        <dbReference type="ARBA" id="ARBA00023136"/>
    </source>
</evidence>
<evidence type="ECO:0000313" key="11">
    <source>
        <dbReference type="EMBL" id="AQS52055.1"/>
    </source>
</evidence>
<dbReference type="GO" id="GO:0022857">
    <property type="term" value="F:transmembrane transporter activity"/>
    <property type="evidence" value="ECO:0007669"/>
    <property type="project" value="UniProtKB-UniRule"/>
</dbReference>
<dbReference type="EMBL" id="CP019697">
    <property type="protein sequence ID" value="AQS52055.1"/>
    <property type="molecule type" value="Genomic_DNA"/>
</dbReference>
<evidence type="ECO:0000256" key="4">
    <source>
        <dbReference type="ARBA" id="ARBA00022519"/>
    </source>
</evidence>
<evidence type="ECO:0000313" key="12">
    <source>
        <dbReference type="Proteomes" id="UP000189369"/>
    </source>
</evidence>
<evidence type="ECO:0000256" key="3">
    <source>
        <dbReference type="ARBA" id="ARBA00022475"/>
    </source>
</evidence>
<feature type="transmembrane region" description="Helical" evidence="9">
    <location>
        <begin position="69"/>
        <end position="91"/>
    </location>
</feature>
<comment type="subunit">
    <text evidence="9">The complex comprises the extracytoplasmic solute receptor protein and the two transmembrane proteins.</text>
</comment>
<evidence type="ECO:0000256" key="6">
    <source>
        <dbReference type="ARBA" id="ARBA00022989"/>
    </source>
</evidence>
<dbReference type="KEGG" id="phn:PAEH1_11845"/>
<feature type="transmembrane region" description="Helical" evidence="9">
    <location>
        <begin position="164"/>
        <end position="188"/>
    </location>
</feature>
<dbReference type="Proteomes" id="UP000189369">
    <property type="component" value="Chromosome"/>
</dbReference>
<dbReference type="InterPro" id="IPR007387">
    <property type="entry name" value="TRAP_DctQ"/>
</dbReference>
<dbReference type="AlphaFoldDB" id="A0A1U9K1Y6"/>
<evidence type="ECO:0000259" key="10">
    <source>
        <dbReference type="Pfam" id="PF04290"/>
    </source>
</evidence>
<name>A0A1U9K1Y6_9BURK</name>
<accession>A0A1U9K1Y6</accession>
<gene>
    <name evidence="11" type="ORF">PAEH1_11845</name>
</gene>
<evidence type="ECO:0000256" key="2">
    <source>
        <dbReference type="ARBA" id="ARBA00022448"/>
    </source>
</evidence>
<feature type="domain" description="Tripartite ATP-independent periplasmic transporters DctQ component" evidence="10">
    <location>
        <begin position="40"/>
        <end position="188"/>
    </location>
</feature>
<keyword evidence="3" id="KW-1003">Cell membrane</keyword>
<keyword evidence="2 9" id="KW-0813">Transport</keyword>
<comment type="similarity">
    <text evidence="8 9">Belongs to the TRAP transporter small permease family.</text>
</comment>
<keyword evidence="4 9" id="KW-0997">Cell inner membrane</keyword>
<evidence type="ECO:0000256" key="9">
    <source>
        <dbReference type="RuleBase" id="RU369079"/>
    </source>
</evidence>
<dbReference type="InterPro" id="IPR055348">
    <property type="entry name" value="DctQ"/>
</dbReference>
<reference evidence="11 12" key="1">
    <citation type="submission" date="2017-01" db="EMBL/GenBank/DDBJ databases">
        <title>Complete Genome Sequence of Paenalcaligenes hominis, Isolated from a paraplegic Patient with neurogenic bladder.</title>
        <authorList>
            <person name="Mukhopadhyay R."/>
            <person name="Joaquin J."/>
            <person name="Hogue R."/>
            <person name="Kilaru A."/>
            <person name="Jospin G."/>
            <person name="Mars K."/>
            <person name="Eisen J.A."/>
            <person name="Chaturvedi V."/>
        </authorList>
    </citation>
    <scope>NUCLEOTIDE SEQUENCE [LARGE SCALE GENOMIC DNA]</scope>
    <source>
        <strain evidence="11 12">15S00501</strain>
    </source>
</reference>
<dbReference type="RefSeq" id="WP_077734721.1">
    <property type="nucleotide sequence ID" value="NZ_JBGJLN010000005.1"/>
</dbReference>
<dbReference type="Pfam" id="PF04290">
    <property type="entry name" value="DctQ"/>
    <property type="match status" value="1"/>
</dbReference>
<organism evidence="11 12">
    <name type="scientific">Paenalcaligenes hominis</name>
    <dbReference type="NCBI Taxonomy" id="643674"/>
    <lineage>
        <taxon>Bacteria</taxon>
        <taxon>Pseudomonadati</taxon>
        <taxon>Pseudomonadota</taxon>
        <taxon>Betaproteobacteria</taxon>
        <taxon>Burkholderiales</taxon>
        <taxon>Alcaligenaceae</taxon>
        <taxon>Paenalcaligenes</taxon>
    </lineage>
</organism>
<dbReference type="OrthoDB" id="4964541at2"/>
<dbReference type="GO" id="GO:0015740">
    <property type="term" value="P:C4-dicarboxylate transport"/>
    <property type="evidence" value="ECO:0007669"/>
    <property type="project" value="TreeGrafter"/>
</dbReference>
<dbReference type="PANTHER" id="PTHR35011:SF2">
    <property type="entry name" value="2,3-DIKETO-L-GULONATE TRAP TRANSPORTER SMALL PERMEASE PROTEIN YIAM"/>
    <property type="match status" value="1"/>
</dbReference>
<feature type="transmembrane region" description="Helical" evidence="9">
    <location>
        <begin position="103"/>
        <end position="126"/>
    </location>
</feature>
<dbReference type="GO" id="GO:0005886">
    <property type="term" value="C:plasma membrane"/>
    <property type="evidence" value="ECO:0007669"/>
    <property type="project" value="UniProtKB-SubCell"/>
</dbReference>
<evidence type="ECO:0000256" key="1">
    <source>
        <dbReference type="ARBA" id="ARBA00004429"/>
    </source>
</evidence>